<dbReference type="GO" id="GO:0000271">
    <property type="term" value="P:polysaccharide biosynthetic process"/>
    <property type="evidence" value="ECO:0007669"/>
    <property type="project" value="InterPro"/>
</dbReference>
<accession>A0A0P0Z2Q4</accession>
<dbReference type="Pfam" id="PF05159">
    <property type="entry name" value="Capsule_synth"/>
    <property type="match status" value="1"/>
</dbReference>
<reference evidence="1" key="1">
    <citation type="journal article" date="2015" name="Proc. Natl. Acad. Sci. U.S.A.">
        <title>Bacterial clade with the ribosomal RNA operon on a small plasmid rather than the chromosome.</title>
        <authorList>
            <person name="Anda M."/>
            <person name="Ohtsubo Y."/>
            <person name="Okubo T."/>
            <person name="Sugawara M."/>
            <person name="Nagata Y."/>
            <person name="Tsuda M."/>
            <person name="Minamisawa K."/>
            <person name="Mitsui H."/>
        </authorList>
    </citation>
    <scope>NUCLEOTIDE SEQUENCE</scope>
    <source>
        <strain evidence="1">JCM 14755</strain>
    </source>
</reference>
<evidence type="ECO:0000313" key="1">
    <source>
        <dbReference type="EMBL" id="BAT28216.1"/>
    </source>
</evidence>
<dbReference type="CDD" id="cd16441">
    <property type="entry name" value="beta_Kdo_transferase_KpsS"/>
    <property type="match status" value="1"/>
</dbReference>
<protein>
    <submittedName>
        <fullName evidence="1">Capsule polysaccharide biosynthesis</fullName>
    </submittedName>
</protein>
<proteinExistence type="predicted"/>
<name>A0A0P0Z2Q4_9HYPH</name>
<dbReference type="RefSeq" id="WP_062226304.1">
    <property type="nucleotide sequence ID" value="NZ_BBWR01000002.1"/>
</dbReference>
<dbReference type="GO" id="GO:0015774">
    <property type="term" value="P:polysaccharide transport"/>
    <property type="evidence" value="ECO:0007669"/>
    <property type="project" value="InterPro"/>
</dbReference>
<dbReference type="OrthoDB" id="9794206at2"/>
<dbReference type="EMBL" id="LC066377">
    <property type="protein sequence ID" value="BAT28216.1"/>
    <property type="molecule type" value="Genomic_DNA"/>
</dbReference>
<organism evidence="1">
    <name type="scientific">Aureimonas frigidaquae</name>
    <dbReference type="NCBI Taxonomy" id="424757"/>
    <lineage>
        <taxon>Bacteria</taxon>
        <taxon>Pseudomonadati</taxon>
        <taxon>Pseudomonadota</taxon>
        <taxon>Alphaproteobacteria</taxon>
        <taxon>Hyphomicrobiales</taxon>
        <taxon>Aurantimonadaceae</taxon>
        <taxon>Aureimonas</taxon>
    </lineage>
</organism>
<dbReference type="AlphaFoldDB" id="A0A0P0Z2Q4"/>
<sequence length="446" mass="49116">MLVERVRVGAMPMPTTVSAEQAPALHGKNRILLLQGPVGGFFSRLEGELELAGWSVTRAVFNQGDQADAGSRRTVAYRGSLAAFDQWLRHLLLTQNYAAIILFGAERPLHAAARRLAKGWGVPVLCLEEGYIRSGYITAEFGGNNWQSPVAGHLPSAAELDAALRALGPQKGYNSFPAMCLSAARYFVRRRLGASRHVKGCFHKSRPLMAECFYWARNFWRYKTGQGRNFRSVEKLLEHHDGRFFIVPLQVRDDSQLGAAAAGWNSQSLIDTALRSYAQHARADQQIVFKIHPLERGHSNQRRAILRLAAELSIADRVHVLDSGSLGLLVRHCAGMITINSTSGFSALAHNRPLLVLGHALYRHRDLAACYTQPEDMHAFWQQPPARAARLANGYIAWIKQHCLLPGDFYVPAGQATACESIVTLLAETIPVAQAQTSDGRALTAA</sequence>
<dbReference type="InterPro" id="IPR007833">
    <property type="entry name" value="Capsule_polysaccharide_synth"/>
</dbReference>